<protein>
    <submittedName>
        <fullName evidence="1">Uncharacterized protein</fullName>
    </submittedName>
</protein>
<dbReference type="PANTHER" id="PTHR47331:SF1">
    <property type="entry name" value="GAG-LIKE PROTEIN"/>
    <property type="match status" value="1"/>
</dbReference>
<dbReference type="AlphaFoldDB" id="A0A9Q1BRA8"/>
<accession>A0A9Q1BRA8</accession>
<dbReference type="PANTHER" id="PTHR47331">
    <property type="entry name" value="PHD-TYPE DOMAIN-CONTAINING PROTEIN"/>
    <property type="match status" value="1"/>
</dbReference>
<dbReference type="Proteomes" id="UP001152320">
    <property type="component" value="Chromosome 13"/>
</dbReference>
<proteinExistence type="predicted"/>
<organism evidence="1 2">
    <name type="scientific">Holothuria leucospilota</name>
    <name type="common">Black long sea cucumber</name>
    <name type="synonym">Mertensiothuria leucospilota</name>
    <dbReference type="NCBI Taxonomy" id="206669"/>
    <lineage>
        <taxon>Eukaryota</taxon>
        <taxon>Metazoa</taxon>
        <taxon>Echinodermata</taxon>
        <taxon>Eleutherozoa</taxon>
        <taxon>Echinozoa</taxon>
        <taxon>Holothuroidea</taxon>
        <taxon>Aspidochirotacea</taxon>
        <taxon>Aspidochirotida</taxon>
        <taxon>Holothuriidae</taxon>
        <taxon>Holothuria</taxon>
    </lineage>
</organism>
<evidence type="ECO:0000313" key="2">
    <source>
        <dbReference type="Proteomes" id="UP001152320"/>
    </source>
</evidence>
<sequence>MKVPQVSHSGVTLLIGQDVPDALVPLEVRNGRYGKPYATRTVLGWTLNGPLRGDNSDEPVVCNFIQANQAADADLEAQVEHFYKLDVGETLAKSVIEMSQDDKRVLEIWDDFIKLKSSHYEMDIPFKKTPPDLPDNKMMTEKRLQNLRRRLPKNPDL</sequence>
<dbReference type="OrthoDB" id="8062731at2759"/>
<comment type="caution">
    <text evidence="1">The sequence shown here is derived from an EMBL/GenBank/DDBJ whole genome shotgun (WGS) entry which is preliminary data.</text>
</comment>
<name>A0A9Q1BRA8_HOLLE</name>
<evidence type="ECO:0000313" key="1">
    <source>
        <dbReference type="EMBL" id="KAJ8031268.1"/>
    </source>
</evidence>
<dbReference type="EMBL" id="JAIZAY010000013">
    <property type="protein sequence ID" value="KAJ8031268.1"/>
    <property type="molecule type" value="Genomic_DNA"/>
</dbReference>
<keyword evidence="2" id="KW-1185">Reference proteome</keyword>
<gene>
    <name evidence="1" type="ORF">HOLleu_27946</name>
</gene>
<reference evidence="1" key="1">
    <citation type="submission" date="2021-10" db="EMBL/GenBank/DDBJ databases">
        <title>Tropical sea cucumber genome reveals ecological adaptation and Cuvierian tubules defense mechanism.</title>
        <authorList>
            <person name="Chen T."/>
        </authorList>
    </citation>
    <scope>NUCLEOTIDE SEQUENCE</scope>
    <source>
        <strain evidence="1">Nanhai2018</strain>
        <tissue evidence="1">Muscle</tissue>
    </source>
</reference>